<protein>
    <submittedName>
        <fullName evidence="2">Uncharacterized protein</fullName>
    </submittedName>
</protein>
<gene>
    <name evidence="2" type="ORF">PCOR1329_LOCUS35571</name>
</gene>
<proteinExistence type="predicted"/>
<feature type="compositionally biased region" description="Basic residues" evidence="1">
    <location>
        <begin position="80"/>
        <end position="89"/>
    </location>
</feature>
<organism evidence="2 3">
    <name type="scientific">Prorocentrum cordatum</name>
    <dbReference type="NCBI Taxonomy" id="2364126"/>
    <lineage>
        <taxon>Eukaryota</taxon>
        <taxon>Sar</taxon>
        <taxon>Alveolata</taxon>
        <taxon>Dinophyceae</taxon>
        <taxon>Prorocentrales</taxon>
        <taxon>Prorocentraceae</taxon>
        <taxon>Prorocentrum</taxon>
    </lineage>
</organism>
<reference evidence="2" key="1">
    <citation type="submission" date="2023-10" db="EMBL/GenBank/DDBJ databases">
        <authorList>
            <person name="Chen Y."/>
            <person name="Shah S."/>
            <person name="Dougan E. K."/>
            <person name="Thang M."/>
            <person name="Chan C."/>
        </authorList>
    </citation>
    <scope>NUCLEOTIDE SEQUENCE [LARGE SCALE GENOMIC DNA]</scope>
</reference>
<evidence type="ECO:0000256" key="1">
    <source>
        <dbReference type="SAM" id="MobiDB-lite"/>
    </source>
</evidence>
<feature type="region of interest" description="Disordered" evidence="1">
    <location>
        <begin position="50"/>
        <end position="181"/>
    </location>
</feature>
<sequence length="267" mass="27272">MSVDGAALLAAAVRAACQAKAPRRTTQAVAAAVTGVFARPMADRASTAFRGARRCAGRTRSSSRRGPCRPGGHAAGGAQRARKKARRRETKQAASMTADVLAGSVDSMPRAAEPTTGGAAGCGAEPWGDSAERSAQAPPGPSAGDTPPGAPAEGPLIRPESLADQSSAPTGTLRASVQSGTLGQSVHTFGRSEVDDTAVAPAQSRQGTAARRHALPLLTADLGGMGRVRLALQLASPSSVLKYSRWVANTASSSALLYFMFLRQLIC</sequence>
<feature type="compositionally biased region" description="Low complexity" evidence="1">
    <location>
        <begin position="68"/>
        <end position="79"/>
    </location>
</feature>
<evidence type="ECO:0000313" key="2">
    <source>
        <dbReference type="EMBL" id="CAK0840036.1"/>
    </source>
</evidence>
<evidence type="ECO:0000313" key="3">
    <source>
        <dbReference type="Proteomes" id="UP001189429"/>
    </source>
</evidence>
<comment type="caution">
    <text evidence="2">The sequence shown here is derived from an EMBL/GenBank/DDBJ whole genome shotgun (WGS) entry which is preliminary data.</text>
</comment>
<feature type="compositionally biased region" description="Polar residues" evidence="1">
    <location>
        <begin position="163"/>
        <end position="181"/>
    </location>
</feature>
<feature type="compositionally biased region" description="Basic residues" evidence="1">
    <location>
        <begin position="51"/>
        <end position="67"/>
    </location>
</feature>
<dbReference type="EMBL" id="CAUYUJ010014344">
    <property type="protein sequence ID" value="CAK0840036.1"/>
    <property type="molecule type" value="Genomic_DNA"/>
</dbReference>
<name>A0ABN9T5G0_9DINO</name>
<accession>A0ABN9T5G0</accession>
<keyword evidence="3" id="KW-1185">Reference proteome</keyword>
<dbReference type="Proteomes" id="UP001189429">
    <property type="component" value="Unassembled WGS sequence"/>
</dbReference>